<accession>A0ABR1XAV7</accession>
<feature type="transmembrane region" description="Helical" evidence="1">
    <location>
        <begin position="41"/>
        <end position="60"/>
    </location>
</feature>
<comment type="caution">
    <text evidence="2">The sequence shown here is derived from an EMBL/GenBank/DDBJ whole genome shotgun (WGS) entry which is preliminary data.</text>
</comment>
<evidence type="ECO:0000313" key="2">
    <source>
        <dbReference type="EMBL" id="KAK8093742.1"/>
    </source>
</evidence>
<dbReference type="GeneID" id="92037802"/>
<gene>
    <name evidence="2" type="ORF">PG997_000427</name>
</gene>
<proteinExistence type="predicted"/>
<sequence>MSKTDDRQAEPAPAAQSLQRMVFEHWGNGWYTPSIPQSQSCIVLSAVVAALLALVNHYTTTGDMSLMDVVIYHLTCGYQSVHFVAGVLLKLLCVGVESALLATRQELRRRYPPYFYTNHTPVDSGVVFVCTMLTIRTLVFQCEPDFSLLV</sequence>
<evidence type="ECO:0000313" key="3">
    <source>
        <dbReference type="Proteomes" id="UP001433268"/>
    </source>
</evidence>
<dbReference type="RefSeq" id="XP_066674515.1">
    <property type="nucleotide sequence ID" value="XM_066804742.1"/>
</dbReference>
<name>A0ABR1XAV7_9PEZI</name>
<reference evidence="2 3" key="1">
    <citation type="submission" date="2023-01" db="EMBL/GenBank/DDBJ databases">
        <title>Analysis of 21 Apiospora genomes using comparative genomics revels a genus with tremendous synthesis potential of carbohydrate active enzymes and secondary metabolites.</title>
        <authorList>
            <person name="Sorensen T."/>
        </authorList>
    </citation>
    <scope>NUCLEOTIDE SEQUENCE [LARGE SCALE GENOMIC DNA]</scope>
    <source>
        <strain evidence="2 3">CBS 114990</strain>
    </source>
</reference>
<dbReference type="EMBL" id="JAQQWN010000002">
    <property type="protein sequence ID" value="KAK8093742.1"/>
    <property type="molecule type" value="Genomic_DNA"/>
</dbReference>
<keyword evidence="1" id="KW-0812">Transmembrane</keyword>
<evidence type="ECO:0000256" key="1">
    <source>
        <dbReference type="SAM" id="Phobius"/>
    </source>
</evidence>
<keyword evidence="1" id="KW-1133">Transmembrane helix</keyword>
<dbReference type="Proteomes" id="UP001433268">
    <property type="component" value="Unassembled WGS sequence"/>
</dbReference>
<protein>
    <submittedName>
        <fullName evidence="2">Uncharacterized protein</fullName>
    </submittedName>
</protein>
<feature type="transmembrane region" description="Helical" evidence="1">
    <location>
        <begin position="80"/>
        <end position="102"/>
    </location>
</feature>
<keyword evidence="3" id="KW-1185">Reference proteome</keyword>
<organism evidence="2 3">
    <name type="scientific">Apiospora hydei</name>
    <dbReference type="NCBI Taxonomy" id="1337664"/>
    <lineage>
        <taxon>Eukaryota</taxon>
        <taxon>Fungi</taxon>
        <taxon>Dikarya</taxon>
        <taxon>Ascomycota</taxon>
        <taxon>Pezizomycotina</taxon>
        <taxon>Sordariomycetes</taxon>
        <taxon>Xylariomycetidae</taxon>
        <taxon>Amphisphaeriales</taxon>
        <taxon>Apiosporaceae</taxon>
        <taxon>Apiospora</taxon>
    </lineage>
</organism>
<keyword evidence="1" id="KW-0472">Membrane</keyword>